<gene>
    <name evidence="10" type="ORF">LSAA_6481</name>
</gene>
<feature type="region of interest" description="Disordered" evidence="6">
    <location>
        <begin position="444"/>
        <end position="472"/>
    </location>
</feature>
<evidence type="ECO:0000256" key="2">
    <source>
        <dbReference type="ARBA" id="ARBA00022737"/>
    </source>
</evidence>
<accession>A0A7R8CSP0</accession>
<evidence type="ECO:0000256" key="1">
    <source>
        <dbReference type="ARBA" id="ARBA00022659"/>
    </source>
</evidence>
<dbReference type="EMBL" id="HG994581">
    <property type="protein sequence ID" value="CAF2866599.1"/>
    <property type="molecule type" value="Genomic_DNA"/>
</dbReference>
<feature type="compositionally biased region" description="Polar residues" evidence="6">
    <location>
        <begin position="649"/>
        <end position="667"/>
    </location>
</feature>
<dbReference type="PANTHER" id="PTHR19325:SF575">
    <property type="entry name" value="LOCOMOTION-RELATED PROTEIN HIKARU GENKI"/>
    <property type="match status" value="1"/>
</dbReference>
<proteinExistence type="predicted"/>
<dbReference type="Gene3D" id="2.10.70.10">
    <property type="entry name" value="Complement Module, domain 1"/>
    <property type="match status" value="5"/>
</dbReference>
<evidence type="ECO:0000256" key="4">
    <source>
        <dbReference type="ARBA" id="ARBA00023180"/>
    </source>
</evidence>
<sequence>MMKRIREIRVLSLVLCVWNVSGERGSLPPCSEPQKIPYGISDWEPGLKIARYACFKGYHLVGTPQLECRYEKWFGDPPSCKPVLCPSDPGILPHGRLASGVKYRYGSEASVICEEGYEIRNGGKSKIHCRSDGTWEGVHGGYLPHVQGEVLQCESQAHGHSKKRGNCIVLPPPLINKGHYIITSEGQSETPLALPVSEGEEERFERGTLVRYLCKEGLALRRFHGQDLYRCESSGEWSPKYPPLCIDPSADLLSDPLEEAMCPSPPPVPHADYERISGLLTSNGVLHGTVLEYSCQVQYRDTSTPCLPTRRTCHAGKWIGRKPTCGPFKFCVQPPTISHGFMLSPAENAYPVYSSIEYGCQSGYRMKGPSTLKCSSTGCWVPNILPQCVRTELYESSWNTNTGMGGDDSQLPAVALLVSVTVGCAVVALVTTVCLLILCRRKGGPSSPSQGPAHWSTTVTVTPECRPREPLNRRQDQDRMALIAFADGVQQVTLPSYEEALRDSIPASSQFPEYDNPLSSSGILSGNSSINGTYHLRPTVRHLSGRHGGGRRSRAMVRHEEALNTWNSRHNTQGNGVCNGNNGGRRRRTEHVDTLSDTVSHHSIHVWPCRQPTKALAGSLASFDTSSIINTEGVPLLEENELETERSNSSEPGDTVSSTYSETSSKT</sequence>
<keyword evidence="7" id="KW-0472">Membrane</keyword>
<keyword evidence="7" id="KW-0812">Transmembrane</keyword>
<dbReference type="SUPFAM" id="SSF57535">
    <property type="entry name" value="Complement control module/SCR domain"/>
    <property type="match status" value="5"/>
</dbReference>
<dbReference type="PROSITE" id="PS50923">
    <property type="entry name" value="SUSHI"/>
    <property type="match status" value="5"/>
</dbReference>
<feature type="disulfide bond" evidence="5">
    <location>
        <begin position="331"/>
        <end position="374"/>
    </location>
</feature>
<organism evidence="10 11">
    <name type="scientific">Lepeophtheirus salmonis</name>
    <name type="common">Salmon louse</name>
    <name type="synonym">Caligus salmonis</name>
    <dbReference type="NCBI Taxonomy" id="72036"/>
    <lineage>
        <taxon>Eukaryota</taxon>
        <taxon>Metazoa</taxon>
        <taxon>Ecdysozoa</taxon>
        <taxon>Arthropoda</taxon>
        <taxon>Crustacea</taxon>
        <taxon>Multicrustacea</taxon>
        <taxon>Hexanauplia</taxon>
        <taxon>Copepoda</taxon>
        <taxon>Siphonostomatoida</taxon>
        <taxon>Caligidae</taxon>
        <taxon>Lepeophtheirus</taxon>
    </lineage>
</organism>
<keyword evidence="8" id="KW-0732">Signal</keyword>
<evidence type="ECO:0000259" key="9">
    <source>
        <dbReference type="PROSITE" id="PS50923"/>
    </source>
</evidence>
<keyword evidence="3 5" id="KW-1015">Disulfide bond</keyword>
<feature type="domain" description="Sushi" evidence="9">
    <location>
        <begin position="186"/>
        <end position="247"/>
    </location>
</feature>
<dbReference type="PANTHER" id="PTHR19325">
    <property type="entry name" value="COMPLEMENT COMPONENT-RELATED SUSHI DOMAIN-CONTAINING"/>
    <property type="match status" value="1"/>
</dbReference>
<name>A0A7R8CSP0_LEPSM</name>
<keyword evidence="4" id="KW-0325">Glycoprotein</keyword>
<feature type="domain" description="Sushi" evidence="9">
    <location>
        <begin position="260"/>
        <end position="327"/>
    </location>
</feature>
<feature type="domain" description="Sushi" evidence="9">
    <location>
        <begin position="83"/>
        <end position="155"/>
    </location>
</feature>
<comment type="caution">
    <text evidence="5">Lacks conserved residue(s) required for the propagation of feature annotation.</text>
</comment>
<dbReference type="InterPro" id="IPR050350">
    <property type="entry name" value="Compl-Cell_Adhes-Reg"/>
</dbReference>
<protein>
    <submittedName>
        <fullName evidence="10">CSMD</fullName>
    </submittedName>
</protein>
<feature type="region of interest" description="Disordered" evidence="6">
    <location>
        <begin position="632"/>
        <end position="667"/>
    </location>
</feature>
<evidence type="ECO:0000256" key="8">
    <source>
        <dbReference type="SAM" id="SignalP"/>
    </source>
</evidence>
<evidence type="ECO:0000313" key="10">
    <source>
        <dbReference type="EMBL" id="CAF2866599.1"/>
    </source>
</evidence>
<dbReference type="AlphaFoldDB" id="A0A7R8CSP0"/>
<evidence type="ECO:0000256" key="6">
    <source>
        <dbReference type="SAM" id="MobiDB-lite"/>
    </source>
</evidence>
<dbReference type="Proteomes" id="UP000675881">
    <property type="component" value="Chromosome 2"/>
</dbReference>
<keyword evidence="7" id="KW-1133">Transmembrane helix</keyword>
<keyword evidence="2" id="KW-0677">Repeat</keyword>
<dbReference type="SMART" id="SM00032">
    <property type="entry name" value="CCP"/>
    <property type="match status" value="5"/>
</dbReference>
<evidence type="ECO:0000256" key="5">
    <source>
        <dbReference type="PROSITE-ProRule" id="PRU00302"/>
    </source>
</evidence>
<feature type="chain" id="PRO_5043904872" evidence="8">
    <location>
        <begin position="23"/>
        <end position="667"/>
    </location>
</feature>
<keyword evidence="1 5" id="KW-0768">Sushi</keyword>
<dbReference type="OrthoDB" id="6360377at2759"/>
<feature type="signal peptide" evidence="8">
    <location>
        <begin position="1"/>
        <end position="22"/>
    </location>
</feature>
<dbReference type="Pfam" id="PF00084">
    <property type="entry name" value="Sushi"/>
    <property type="match status" value="4"/>
</dbReference>
<dbReference type="InterPro" id="IPR000436">
    <property type="entry name" value="Sushi_SCR_CCP_dom"/>
</dbReference>
<feature type="transmembrane region" description="Helical" evidence="7">
    <location>
        <begin position="414"/>
        <end position="439"/>
    </location>
</feature>
<evidence type="ECO:0000313" key="11">
    <source>
        <dbReference type="Proteomes" id="UP000675881"/>
    </source>
</evidence>
<feature type="compositionally biased region" description="Polar residues" evidence="6">
    <location>
        <begin position="446"/>
        <end position="461"/>
    </location>
</feature>
<evidence type="ECO:0000256" key="7">
    <source>
        <dbReference type="SAM" id="Phobius"/>
    </source>
</evidence>
<feature type="domain" description="Sushi" evidence="9">
    <location>
        <begin position="28"/>
        <end position="82"/>
    </location>
</feature>
<feature type="region of interest" description="Disordered" evidence="6">
    <location>
        <begin position="568"/>
        <end position="587"/>
    </location>
</feature>
<reference evidence="10" key="1">
    <citation type="submission" date="2021-02" db="EMBL/GenBank/DDBJ databases">
        <authorList>
            <person name="Bekaert M."/>
        </authorList>
    </citation>
    <scope>NUCLEOTIDE SEQUENCE</scope>
    <source>
        <strain evidence="10">IoA-00</strain>
    </source>
</reference>
<dbReference type="CDD" id="cd00033">
    <property type="entry name" value="CCP"/>
    <property type="match status" value="4"/>
</dbReference>
<keyword evidence="11" id="KW-1185">Reference proteome</keyword>
<evidence type="ECO:0000256" key="3">
    <source>
        <dbReference type="ARBA" id="ARBA00023157"/>
    </source>
</evidence>
<dbReference type="InterPro" id="IPR035976">
    <property type="entry name" value="Sushi/SCR/CCP_sf"/>
</dbReference>
<feature type="domain" description="Sushi" evidence="9">
    <location>
        <begin position="329"/>
        <end position="390"/>
    </location>
</feature>